<reference evidence="9 10" key="1">
    <citation type="submission" date="2021-02" db="EMBL/GenBank/DDBJ databases">
        <title>Variation within the Batrachochytrium salamandrivorans European outbreak.</title>
        <authorList>
            <person name="Kelly M."/>
            <person name="Pasmans F."/>
            <person name="Shea T.P."/>
            <person name="Munoz J.F."/>
            <person name="Carranza S."/>
            <person name="Cuomo C.A."/>
            <person name="Martel A."/>
        </authorList>
    </citation>
    <scope>NUCLEOTIDE SEQUENCE [LARGE SCALE GENOMIC DNA]</scope>
    <source>
        <strain evidence="9 10">AMFP18/2</strain>
    </source>
</reference>
<feature type="compositionally biased region" description="Polar residues" evidence="8">
    <location>
        <begin position="85"/>
        <end position="105"/>
    </location>
</feature>
<feature type="compositionally biased region" description="Basic and acidic residues" evidence="8">
    <location>
        <begin position="347"/>
        <end position="363"/>
    </location>
</feature>
<comment type="caution">
    <text evidence="9">The sequence shown here is derived from an EMBL/GenBank/DDBJ whole genome shotgun (WGS) entry which is preliminary data.</text>
</comment>
<dbReference type="EMBL" id="JAFCIX010000053">
    <property type="protein sequence ID" value="KAH6599963.1"/>
    <property type="molecule type" value="Genomic_DNA"/>
</dbReference>
<dbReference type="InterPro" id="IPR001765">
    <property type="entry name" value="Carbonic_anhydrase"/>
</dbReference>
<dbReference type="SUPFAM" id="SSF53056">
    <property type="entry name" value="beta-carbonic anhydrase, cab"/>
    <property type="match status" value="1"/>
</dbReference>
<dbReference type="Pfam" id="PF00484">
    <property type="entry name" value="Pro_CA"/>
    <property type="match status" value="1"/>
</dbReference>
<keyword evidence="6" id="KW-0456">Lyase</keyword>
<keyword evidence="10" id="KW-1185">Reference proteome</keyword>
<dbReference type="PANTHER" id="PTHR11002:SF76">
    <property type="entry name" value="CARBONIC ANHYDRASE"/>
    <property type="match status" value="1"/>
</dbReference>
<evidence type="ECO:0000256" key="4">
    <source>
        <dbReference type="ARBA" id="ARBA00022723"/>
    </source>
</evidence>
<dbReference type="InterPro" id="IPR036874">
    <property type="entry name" value="Carbonic_anhydrase_sf"/>
</dbReference>
<dbReference type="Gene3D" id="3.40.1050.10">
    <property type="entry name" value="Carbonic anhydrase"/>
    <property type="match status" value="1"/>
</dbReference>
<feature type="region of interest" description="Disordered" evidence="8">
    <location>
        <begin position="324"/>
        <end position="363"/>
    </location>
</feature>
<dbReference type="PROSITE" id="PS00705">
    <property type="entry name" value="PROK_CO2_ANHYDRASE_2"/>
    <property type="match status" value="1"/>
</dbReference>
<dbReference type="PANTHER" id="PTHR11002">
    <property type="entry name" value="CARBONIC ANHYDRASE"/>
    <property type="match status" value="1"/>
</dbReference>
<feature type="compositionally biased region" description="Pro residues" evidence="8">
    <location>
        <begin position="75"/>
        <end position="84"/>
    </location>
</feature>
<evidence type="ECO:0000256" key="3">
    <source>
        <dbReference type="ARBA" id="ARBA00012925"/>
    </source>
</evidence>
<dbReference type="EC" id="4.2.1.1" evidence="3"/>
<dbReference type="InterPro" id="IPR015892">
    <property type="entry name" value="Carbonic_anhydrase_CS"/>
</dbReference>
<comment type="cofactor">
    <cofactor evidence="1">
        <name>Zn(2+)</name>
        <dbReference type="ChEBI" id="CHEBI:29105"/>
    </cofactor>
</comment>
<sequence>MDQEQQSSNITGLLESPQLDARFRMLASPIKESNEKNAESLDAEEAKKTLLAKETRLRTGTVTTAGKYLENLSNPKPPPPPPPTNQYGDLSSSSNKQGRVLGTSNTDISEKQMDKFLSGFKRFRKAYFASNTVLFDSLKKAQKPKTVLLGCCDSRVDPAIITDCDPGDLFVIRNVANLVAPYQPDAGYHGVAAALEFAVQVLCVENIIVLGHSKCGGISALLRGVSSELEFIAPWVSIAQKAKDKTLKYFGDRSEEEQQRACEHASILQTIENLVTYPWIHSKLQRGDLNLTGWYFDFESGDLMGYNPDTLDFEALVDNDCSEHASPTRSLKNACRSSGSSWYTESVTKDEHSHSSNLHPKSE</sequence>
<comment type="similarity">
    <text evidence="2">Belongs to the beta-class carbonic anhydrase family.</text>
</comment>
<evidence type="ECO:0000313" key="10">
    <source>
        <dbReference type="Proteomes" id="UP001648503"/>
    </source>
</evidence>
<protein>
    <recommendedName>
        <fullName evidence="3">carbonic anhydrase</fullName>
        <ecNumber evidence="3">4.2.1.1</ecNumber>
    </recommendedName>
</protein>
<evidence type="ECO:0000256" key="7">
    <source>
        <dbReference type="ARBA" id="ARBA00048348"/>
    </source>
</evidence>
<gene>
    <name evidence="9" type="ORF">BASA50_002647</name>
</gene>
<evidence type="ECO:0000256" key="8">
    <source>
        <dbReference type="SAM" id="MobiDB-lite"/>
    </source>
</evidence>
<accession>A0ABQ8FNJ1</accession>
<proteinExistence type="inferred from homology"/>
<dbReference type="InterPro" id="IPR045066">
    <property type="entry name" value="Beta_CA_cladeB"/>
</dbReference>
<keyword evidence="4" id="KW-0479">Metal-binding</keyword>
<evidence type="ECO:0000256" key="5">
    <source>
        <dbReference type="ARBA" id="ARBA00022833"/>
    </source>
</evidence>
<evidence type="ECO:0000256" key="6">
    <source>
        <dbReference type="ARBA" id="ARBA00023239"/>
    </source>
</evidence>
<organism evidence="9 10">
    <name type="scientific">Batrachochytrium salamandrivorans</name>
    <dbReference type="NCBI Taxonomy" id="1357716"/>
    <lineage>
        <taxon>Eukaryota</taxon>
        <taxon>Fungi</taxon>
        <taxon>Fungi incertae sedis</taxon>
        <taxon>Chytridiomycota</taxon>
        <taxon>Chytridiomycota incertae sedis</taxon>
        <taxon>Chytridiomycetes</taxon>
        <taxon>Rhizophydiales</taxon>
        <taxon>Rhizophydiales incertae sedis</taxon>
        <taxon>Batrachochytrium</taxon>
    </lineage>
</organism>
<dbReference type="Proteomes" id="UP001648503">
    <property type="component" value="Unassembled WGS sequence"/>
</dbReference>
<evidence type="ECO:0000256" key="2">
    <source>
        <dbReference type="ARBA" id="ARBA00006217"/>
    </source>
</evidence>
<comment type="catalytic activity">
    <reaction evidence="7">
        <text>hydrogencarbonate + H(+) = CO2 + H2O</text>
        <dbReference type="Rhea" id="RHEA:10748"/>
        <dbReference type="ChEBI" id="CHEBI:15377"/>
        <dbReference type="ChEBI" id="CHEBI:15378"/>
        <dbReference type="ChEBI" id="CHEBI:16526"/>
        <dbReference type="ChEBI" id="CHEBI:17544"/>
        <dbReference type="EC" id="4.2.1.1"/>
    </reaction>
</comment>
<keyword evidence="5" id="KW-0862">Zinc</keyword>
<dbReference type="SMART" id="SM00947">
    <property type="entry name" value="Pro_CA"/>
    <property type="match status" value="1"/>
</dbReference>
<evidence type="ECO:0000313" key="9">
    <source>
        <dbReference type="EMBL" id="KAH6599963.1"/>
    </source>
</evidence>
<feature type="region of interest" description="Disordered" evidence="8">
    <location>
        <begin position="52"/>
        <end position="105"/>
    </location>
</feature>
<evidence type="ECO:0000256" key="1">
    <source>
        <dbReference type="ARBA" id="ARBA00001947"/>
    </source>
</evidence>
<dbReference type="CDD" id="cd00884">
    <property type="entry name" value="beta_CA_cladeB"/>
    <property type="match status" value="1"/>
</dbReference>
<feature type="compositionally biased region" description="Polar residues" evidence="8">
    <location>
        <begin position="325"/>
        <end position="346"/>
    </location>
</feature>
<name>A0ABQ8FNJ1_9FUNG</name>